<feature type="domain" description="Casparian strip membrane protein" evidence="9">
    <location>
        <begin position="138"/>
        <end position="194"/>
    </location>
</feature>
<evidence type="ECO:0000256" key="1">
    <source>
        <dbReference type="ARBA" id="ARBA00004651"/>
    </source>
</evidence>
<evidence type="ECO:0000256" key="8">
    <source>
        <dbReference type="RuleBase" id="RU361233"/>
    </source>
</evidence>
<dbReference type="Pfam" id="PF04535">
    <property type="entry name" value="CASP_dom"/>
    <property type="match status" value="2"/>
</dbReference>
<gene>
    <name evidence="10" type="ORF">CKAN_02515000</name>
</gene>
<comment type="subcellular location">
    <subcellularLocation>
        <location evidence="1 8">Cell membrane</location>
        <topology evidence="1 8">Multi-pass membrane protein</topology>
    </subcellularLocation>
</comment>
<dbReference type="PANTHER" id="PTHR33573:SF46">
    <property type="entry name" value="CASP-LIKE PROTEIN 2A1"/>
    <property type="match status" value="1"/>
</dbReference>
<protein>
    <recommendedName>
        <fullName evidence="8">CASP-like protein</fullName>
    </recommendedName>
</protein>
<feature type="transmembrane region" description="Helical" evidence="8">
    <location>
        <begin position="32"/>
        <end position="51"/>
    </location>
</feature>
<feature type="transmembrane region" description="Helical" evidence="8">
    <location>
        <begin position="71"/>
        <end position="92"/>
    </location>
</feature>
<dbReference type="OrthoDB" id="749363at2759"/>
<dbReference type="InterPro" id="IPR006702">
    <property type="entry name" value="CASP_dom"/>
</dbReference>
<comment type="caution">
    <text evidence="10">The sequence shown here is derived from an EMBL/GenBank/DDBJ whole genome shotgun (WGS) entry which is preliminary data.</text>
</comment>
<feature type="transmembrane region" description="Helical" evidence="8">
    <location>
        <begin position="137"/>
        <end position="158"/>
    </location>
</feature>
<evidence type="ECO:0000259" key="9">
    <source>
        <dbReference type="Pfam" id="PF04535"/>
    </source>
</evidence>
<proteinExistence type="inferred from homology"/>
<evidence type="ECO:0000256" key="5">
    <source>
        <dbReference type="ARBA" id="ARBA00022692"/>
    </source>
</evidence>
<comment type="subunit">
    <text evidence="3 8">Homodimer and heterodimers.</text>
</comment>
<accession>A0A443PYG5</accession>
<keyword evidence="5 8" id="KW-0812">Transmembrane</keyword>
<organism evidence="10 11">
    <name type="scientific">Cinnamomum micranthum f. kanehirae</name>
    <dbReference type="NCBI Taxonomy" id="337451"/>
    <lineage>
        <taxon>Eukaryota</taxon>
        <taxon>Viridiplantae</taxon>
        <taxon>Streptophyta</taxon>
        <taxon>Embryophyta</taxon>
        <taxon>Tracheophyta</taxon>
        <taxon>Spermatophyta</taxon>
        <taxon>Magnoliopsida</taxon>
        <taxon>Magnoliidae</taxon>
        <taxon>Laurales</taxon>
        <taxon>Lauraceae</taxon>
        <taxon>Cinnamomum</taxon>
    </lineage>
</organism>
<dbReference type="NCBIfam" id="TIGR01569">
    <property type="entry name" value="A_tha_TIGR01569"/>
    <property type="match status" value="1"/>
</dbReference>
<evidence type="ECO:0000313" key="10">
    <source>
        <dbReference type="EMBL" id="RWR95794.1"/>
    </source>
</evidence>
<feature type="transmembrane region" description="Helical" evidence="8">
    <location>
        <begin position="183"/>
        <end position="201"/>
    </location>
</feature>
<dbReference type="AlphaFoldDB" id="A0A443PYG5"/>
<name>A0A443PYG5_9MAGN</name>
<keyword evidence="11" id="KW-1185">Reference proteome</keyword>
<evidence type="ECO:0000256" key="6">
    <source>
        <dbReference type="ARBA" id="ARBA00022989"/>
    </source>
</evidence>
<dbReference type="GO" id="GO:0005886">
    <property type="term" value="C:plasma membrane"/>
    <property type="evidence" value="ECO:0007669"/>
    <property type="project" value="UniProtKB-SubCell"/>
</dbReference>
<reference evidence="10 11" key="1">
    <citation type="journal article" date="2019" name="Nat. Plants">
        <title>Stout camphor tree genome fills gaps in understanding of flowering plant genome evolution.</title>
        <authorList>
            <person name="Chaw S.M."/>
            <person name="Liu Y.C."/>
            <person name="Wu Y.W."/>
            <person name="Wang H.Y."/>
            <person name="Lin C.I."/>
            <person name="Wu C.S."/>
            <person name="Ke H.M."/>
            <person name="Chang L.Y."/>
            <person name="Hsu C.Y."/>
            <person name="Yang H.T."/>
            <person name="Sudianto E."/>
            <person name="Hsu M.H."/>
            <person name="Wu K.P."/>
            <person name="Wang L.N."/>
            <person name="Leebens-Mack J.H."/>
            <person name="Tsai I.J."/>
        </authorList>
    </citation>
    <scope>NUCLEOTIDE SEQUENCE [LARGE SCALE GENOMIC DNA]</scope>
    <source>
        <strain evidence="11">cv. Chaw 1501</strain>
        <tissue evidence="10">Young leaves</tissue>
    </source>
</reference>
<evidence type="ECO:0000256" key="3">
    <source>
        <dbReference type="ARBA" id="ARBA00011489"/>
    </source>
</evidence>
<dbReference type="Proteomes" id="UP000283530">
    <property type="component" value="Unassembled WGS sequence"/>
</dbReference>
<keyword evidence="6 8" id="KW-1133">Transmembrane helix</keyword>
<evidence type="ECO:0000256" key="7">
    <source>
        <dbReference type="ARBA" id="ARBA00023136"/>
    </source>
</evidence>
<evidence type="ECO:0000313" key="11">
    <source>
        <dbReference type="Proteomes" id="UP000283530"/>
    </source>
</evidence>
<evidence type="ECO:0000256" key="4">
    <source>
        <dbReference type="ARBA" id="ARBA00022475"/>
    </source>
</evidence>
<comment type="similarity">
    <text evidence="2 8">Belongs to the Casparian strip membrane proteins (CASP) family.</text>
</comment>
<keyword evidence="4 8" id="KW-1003">Cell membrane</keyword>
<dbReference type="PANTHER" id="PTHR33573">
    <property type="entry name" value="CASP-LIKE PROTEIN 4A4"/>
    <property type="match status" value="1"/>
</dbReference>
<evidence type="ECO:0000256" key="2">
    <source>
        <dbReference type="ARBA" id="ARBA00007651"/>
    </source>
</evidence>
<feature type="domain" description="Casparian strip membrane protein" evidence="9">
    <location>
        <begin position="27"/>
        <end position="111"/>
    </location>
</feature>
<keyword evidence="7 8" id="KW-0472">Membrane</keyword>
<sequence>MEEKREKASCPTEVMMLGASNSSNNLMRATEIILRLVPMGLCLAAFLIMIKNAESNDYGSVSYDDLGGFKYLVYANGICAGYSILSAFLTGVTGASPTRSTAWTVFFFDQASPGAPPLPLSLSLSLRKIPTFDKVKFQVLTYMILAAGAVGAEVLYLANKGDKTITWSQACGLYGGFCHKATASVGITFGAVLCYVVLSLISSYRLFITYDAPICFPRDVATFPG</sequence>
<dbReference type="InterPro" id="IPR006459">
    <property type="entry name" value="CASP/CASPL"/>
</dbReference>
<dbReference type="EMBL" id="QPKB01000011">
    <property type="protein sequence ID" value="RWR95794.1"/>
    <property type="molecule type" value="Genomic_DNA"/>
</dbReference>